<dbReference type="NCBIfam" id="NF033708">
    <property type="entry name" value="T9SS_Cterm_ChiA"/>
    <property type="match status" value="1"/>
</dbReference>
<sequence length="1646" mass="169513">MEKHLLKRLICLWFLIQSLAIYQFYSALFFNSKRKLALLFLLFSIPIFAQPPHTFTSNGSLEVPAGITSVTVEAWGAGGAGGGASGALGTTGRSAGGGGGGAYAKGTITVVAGNTLNAIVGKQTTGTAISGTTGESSTILGFETSILALGGSGGTANTTGNQPAGGAGGTASGSIGNLVKTSGTAGDAGNAVLIAALLASGKGGNSPNGGNGGAAASTLLLASFPGNAGTPPGGGGSGAINCSGAAAQLGGNGAAGQVKVTYVCPTYSISGTATVGVTADNVCATSGTSEVTITTAAASLPIGVYTVTYGRGNPITTSGSATMTVSVAGTGKFTATGLTTVGASRITVTNLKSGVCSSTTNNYANITVFSATVAGAVTGGTTICSGQTSASLSLGGNTGVVTKWQSMANSASVWTDIVNTTTSYTSLALTETTQFRTAVKNGACDEVFSTPTTVTVNPLPQGSLTANGPFCDSGSPQLIFTATAGTGPYTVVYTENNGVNRSATGVVSGAAFTPFTTSINASTVYNLVSVTGANTCVRNSGFTGGTATVTVNPLPQGSLTANGPFCDSGSPQLIFTATAGTGPYTVVYTENNGVNRSATGVVSGVAFTPFTTSINTSTVYNLVSVTGANTCVRNSGFTSGAATVTVNPLPQGSLTANGPFCDSGSPQLIFTATAGTGPYTIIYTENNGINRSATGVVSGAAFTPFTTSINASTVYNLVSVTGANTCVRNSGFTSGAATVTVNPLPQGSLTANGPFCDSGSPQLIFTATAGTGPYTIVYTENNGINRSATGVVSGVAFTPFTTSINTSTVYNLVSVTGANTCVRNSGFTGGAATVTVNQIPVPVFDVQPASSVCVNTSVTYTTQSGQSNYIWSVSGTAGSDYTILSGGITNLSNTVTLQWNTIGNKTVKVRYTSKGCSAVLDATSLTTVTKTVPGVVSGGSHVCSGDPSPLLTVNGYTGTIVRWEYAEALPYVWQSISNTTNTYQPGILAVSTSYRAVVKDGTCAEEFATETRIDIDAKPAPPLIGTVVQPTCINPTGSIVLNGLEGVPNWTIAQTGTSSQNYTGSGNNYTVLNLVPGNYSFTIYQVASCPSLSTISVEIKAPVTNVWDGSVWSKGVPPVATDAIVFTGNYQTNGNLSGCSCTVNSGVEVTVNSNHTLTIDNSVTNNGGKLIFENNASLVQVNSAANTGNITYKRNTTPVRRYDFTFWSSPVTRTPAFTLKELSPNTLADKYYKYDAVSGWQINYGGTAPMVAGNGYIVRAPQNFDINTPVIYNATFTGVPNNGTITVPIPVAEKSYLLGNPYPSAIYADQFIISNSSNLYGTLYFWTHNSAPNKDVQGNAIYNYTTDDYAIYNLTGSTTAGQMHGDGATTPGNQNPPLGYIAAGQSFFVDSKTTQSAVFTNAMRVPGNNSQFFKTVNSNKENIERHRVWINLTNTQGAFKQILVGYVQGATNGWDNNYDGLTVDGNKYLDFYSINEDRKLVVQGRALPFLESDTISLGYRTIIAGEFTIAIDHADGDLSTHAIFLEDTKTDTMQDLQKKGYTFTTAIGTFLDRFVVRYAKTLGTGDFENPTNTILISTKDKVIAVRSQKELLSGISVYDVNGTLIYKTKDINALELQIPNMHAGAQVLLVKVTLENGSTTVQKVIY</sequence>
<gene>
    <name evidence="2" type="ORF">ACFO5S_19905</name>
</gene>
<keyword evidence="3" id="KW-1185">Reference proteome</keyword>
<dbReference type="InterPro" id="IPR049304">
    <property type="entry name" value="Gly_rich_dom"/>
</dbReference>
<proteinExistence type="predicted"/>
<feature type="domain" description="Glycine-rich" evidence="1">
    <location>
        <begin position="58"/>
        <end position="262"/>
    </location>
</feature>
<evidence type="ECO:0000313" key="3">
    <source>
        <dbReference type="Proteomes" id="UP001595935"/>
    </source>
</evidence>
<organism evidence="2 3">
    <name type="scientific">Flavobacterium branchiicola</name>
    <dbReference type="NCBI Taxonomy" id="1114875"/>
    <lineage>
        <taxon>Bacteria</taxon>
        <taxon>Pseudomonadati</taxon>
        <taxon>Bacteroidota</taxon>
        <taxon>Flavobacteriia</taxon>
        <taxon>Flavobacteriales</taxon>
        <taxon>Flavobacteriaceae</taxon>
        <taxon>Flavobacterium</taxon>
    </lineage>
</organism>
<dbReference type="EMBL" id="JBHSGV010000008">
    <property type="protein sequence ID" value="MFC4749727.1"/>
    <property type="molecule type" value="Genomic_DNA"/>
</dbReference>
<accession>A0ABV9PI30</accession>
<evidence type="ECO:0000313" key="2">
    <source>
        <dbReference type="EMBL" id="MFC4749727.1"/>
    </source>
</evidence>
<dbReference type="Pfam" id="PF21722">
    <property type="entry name" value="Gly_rich_2"/>
    <property type="match status" value="1"/>
</dbReference>
<dbReference type="Proteomes" id="UP001595935">
    <property type="component" value="Unassembled WGS sequence"/>
</dbReference>
<name>A0ABV9PI30_9FLAO</name>
<reference evidence="3" key="1">
    <citation type="journal article" date="2019" name="Int. J. Syst. Evol. Microbiol.">
        <title>The Global Catalogue of Microorganisms (GCM) 10K type strain sequencing project: providing services to taxonomists for standard genome sequencing and annotation.</title>
        <authorList>
            <consortium name="The Broad Institute Genomics Platform"/>
            <consortium name="The Broad Institute Genome Sequencing Center for Infectious Disease"/>
            <person name="Wu L."/>
            <person name="Ma J."/>
        </authorList>
    </citation>
    <scope>NUCLEOTIDE SEQUENCE [LARGE SCALE GENOMIC DNA]</scope>
    <source>
        <strain evidence="3">WYCCWR 13023</strain>
    </source>
</reference>
<protein>
    <submittedName>
        <fullName evidence="2">T9SS sorting signal type C domain-containing protein</fullName>
    </submittedName>
</protein>
<dbReference type="RefSeq" id="WP_213259579.1">
    <property type="nucleotide sequence ID" value="NZ_JAGYWA010000008.1"/>
</dbReference>
<comment type="caution">
    <text evidence="2">The sequence shown here is derived from an EMBL/GenBank/DDBJ whole genome shotgun (WGS) entry which is preliminary data.</text>
</comment>
<evidence type="ECO:0000259" key="1">
    <source>
        <dbReference type="Pfam" id="PF21722"/>
    </source>
</evidence>